<dbReference type="InterPro" id="IPR007110">
    <property type="entry name" value="Ig-like_dom"/>
</dbReference>
<dbReference type="Proteomes" id="UP001159405">
    <property type="component" value="Unassembled WGS sequence"/>
</dbReference>
<dbReference type="InterPro" id="IPR013098">
    <property type="entry name" value="Ig_I-set"/>
</dbReference>
<evidence type="ECO:0000256" key="2">
    <source>
        <dbReference type="SAM" id="MobiDB-lite"/>
    </source>
</evidence>
<gene>
    <name evidence="5" type="ORF">PLOB_00003411</name>
</gene>
<evidence type="ECO:0000259" key="4">
    <source>
        <dbReference type="PROSITE" id="PS50835"/>
    </source>
</evidence>
<feature type="domain" description="Ig-like" evidence="4">
    <location>
        <begin position="385"/>
        <end position="467"/>
    </location>
</feature>
<feature type="transmembrane region" description="Helical" evidence="3">
    <location>
        <begin position="481"/>
        <end position="502"/>
    </location>
</feature>
<feature type="region of interest" description="Disordered" evidence="2">
    <location>
        <begin position="534"/>
        <end position="557"/>
    </location>
</feature>
<dbReference type="InterPro" id="IPR036179">
    <property type="entry name" value="Ig-like_dom_sf"/>
</dbReference>
<dbReference type="Gene3D" id="2.60.40.10">
    <property type="entry name" value="Immunoglobulins"/>
    <property type="match status" value="3"/>
</dbReference>
<comment type="caution">
    <text evidence="5">The sequence shown here is derived from an EMBL/GenBank/DDBJ whole genome shotgun (WGS) entry which is preliminary data.</text>
</comment>
<organism evidence="5 6">
    <name type="scientific">Porites lobata</name>
    <dbReference type="NCBI Taxonomy" id="104759"/>
    <lineage>
        <taxon>Eukaryota</taxon>
        <taxon>Metazoa</taxon>
        <taxon>Cnidaria</taxon>
        <taxon>Anthozoa</taxon>
        <taxon>Hexacorallia</taxon>
        <taxon>Scleractinia</taxon>
        <taxon>Fungiina</taxon>
        <taxon>Poritidae</taxon>
        <taxon>Porites</taxon>
    </lineage>
</organism>
<evidence type="ECO:0000256" key="3">
    <source>
        <dbReference type="SAM" id="Phobius"/>
    </source>
</evidence>
<keyword evidence="3" id="KW-1133">Transmembrane helix</keyword>
<evidence type="ECO:0000256" key="1">
    <source>
        <dbReference type="ARBA" id="ARBA00023319"/>
    </source>
</evidence>
<keyword evidence="6" id="KW-1185">Reference proteome</keyword>
<keyword evidence="3" id="KW-0812">Transmembrane</keyword>
<dbReference type="SMART" id="SM00408">
    <property type="entry name" value="IGc2"/>
    <property type="match status" value="1"/>
</dbReference>
<reference evidence="5 6" key="1">
    <citation type="submission" date="2022-05" db="EMBL/GenBank/DDBJ databases">
        <authorList>
            <consortium name="Genoscope - CEA"/>
            <person name="William W."/>
        </authorList>
    </citation>
    <scope>NUCLEOTIDE SEQUENCE [LARGE SCALE GENOMIC DNA]</scope>
</reference>
<dbReference type="InterPro" id="IPR003599">
    <property type="entry name" value="Ig_sub"/>
</dbReference>
<dbReference type="InterPro" id="IPR013783">
    <property type="entry name" value="Ig-like_fold"/>
</dbReference>
<evidence type="ECO:0000313" key="5">
    <source>
        <dbReference type="EMBL" id="CAH3158931.1"/>
    </source>
</evidence>
<feature type="non-terminal residue" evidence="5">
    <location>
        <position position="1"/>
    </location>
</feature>
<keyword evidence="1" id="KW-0393">Immunoglobulin domain</keyword>
<dbReference type="Pfam" id="PF07679">
    <property type="entry name" value="I-set"/>
    <property type="match status" value="1"/>
</dbReference>
<dbReference type="PANTHER" id="PTHR10075:SF14">
    <property type="entry name" value="CELL ADHESION MOLECULE DSCAM2-RELATED"/>
    <property type="match status" value="1"/>
</dbReference>
<sequence length="557" mass="62452">LACTEARLCLAEELWKIPHTAAVRCKPSDSEEESDIYDLEEDWEDRVSNLPRKILIPIHFTRKLRSERRGSWIFRISSDPIRVFQGSSAVFIWGLREDLISQPAFKGLTFGLWKNGHLTTYIISLTKSGRIIPNPDLDDQLTFFAGRVQWIGNLTKSFAAFEVSQISARDQMDYGIQLHFGAFKDTVSDFVRLEVVAERTSAMTTVWSPPLSVQPGSNASFQCQFYVGEADESVFDYVTVGLWERGGTSVTLLTLTKRGNVIVNPKLNKEAPLYAGRVHGRQWKNTTTNTSGITVKIEHVEESDEGFYGCSIFFGAFKGELGESVKIDVQGPFSNRLNITLNGTLEIYHTEVSDSNTYKCSVHRINYTSPERNFVTLQVDTSVSPKITEREPSKIVHVQLGSVLFLKCKAEGVPKPVVTWRKDGRLIQNKTVETYFKRENASKDDEGKYECEASNSAGSDSYKVDVIIKGKDSNNNNNNTWRTIAFVVVGLFVAVCIGFCFYKKVISRPSQMSPPEQPKSNEIEPLCEVNGTKSENCLNGRMSATHPADSDSNPDPR</sequence>
<keyword evidence="3" id="KW-0472">Membrane</keyword>
<dbReference type="PANTHER" id="PTHR10075">
    <property type="entry name" value="BASIGIN RELATED"/>
    <property type="match status" value="1"/>
</dbReference>
<dbReference type="InterPro" id="IPR003598">
    <property type="entry name" value="Ig_sub2"/>
</dbReference>
<proteinExistence type="predicted"/>
<name>A0ABN8QCA5_9CNID</name>
<dbReference type="SMART" id="SM00409">
    <property type="entry name" value="IG"/>
    <property type="match status" value="2"/>
</dbReference>
<dbReference type="EMBL" id="CALNXK010000112">
    <property type="protein sequence ID" value="CAH3158931.1"/>
    <property type="molecule type" value="Genomic_DNA"/>
</dbReference>
<protein>
    <recommendedName>
        <fullName evidence="4">Ig-like domain-containing protein</fullName>
    </recommendedName>
</protein>
<dbReference type="PROSITE" id="PS50835">
    <property type="entry name" value="IG_LIKE"/>
    <property type="match status" value="1"/>
</dbReference>
<evidence type="ECO:0000313" key="6">
    <source>
        <dbReference type="Proteomes" id="UP001159405"/>
    </source>
</evidence>
<accession>A0ABN8QCA5</accession>
<dbReference type="SUPFAM" id="SSF48726">
    <property type="entry name" value="Immunoglobulin"/>
    <property type="match status" value="2"/>
</dbReference>